<feature type="transmembrane region" description="Helical" evidence="1">
    <location>
        <begin position="112"/>
        <end position="135"/>
    </location>
</feature>
<sequence length="199" mass="20416">MDTDELIAALAADDTPATPPHLVRRMLAGAVVSAVLMAAFWGIRPDWIAAVQTAPVLVKQTLPAVIGLFAIFMLAKGPEGRRSLWVFGAIAAAAALAWGAAMLAGGDMMGTSVSACLASIPALAIPMGVPLFLGLRHRIEPRPARTGTIAGILAGAASATIYAIHCDEDSAAFFLLWYGVAIAACGLAGRLAGGRWLGV</sequence>
<organism evidence="2 3">
    <name type="scientific">Donghicola mangrovi</name>
    <dbReference type="NCBI Taxonomy" id="2729614"/>
    <lineage>
        <taxon>Bacteria</taxon>
        <taxon>Pseudomonadati</taxon>
        <taxon>Pseudomonadota</taxon>
        <taxon>Alphaproteobacteria</taxon>
        <taxon>Rhodobacterales</taxon>
        <taxon>Roseobacteraceae</taxon>
        <taxon>Donghicola</taxon>
    </lineage>
</organism>
<dbReference type="RefSeq" id="WP_177158057.1">
    <property type="nucleotide sequence ID" value="NZ_JABCJE010000006.1"/>
</dbReference>
<dbReference type="Pfam" id="PF06532">
    <property type="entry name" value="NrsF"/>
    <property type="match status" value="1"/>
</dbReference>
<evidence type="ECO:0000313" key="2">
    <source>
        <dbReference type="EMBL" id="NVO24315.1"/>
    </source>
</evidence>
<evidence type="ECO:0000256" key="1">
    <source>
        <dbReference type="SAM" id="Phobius"/>
    </source>
</evidence>
<reference evidence="2 3" key="1">
    <citation type="submission" date="2020-04" db="EMBL/GenBank/DDBJ databases">
        <title>Donghicola sp., a member of the Rhodobacteraceae family isolated from mangrove forest in Thailand.</title>
        <authorList>
            <person name="Charoenyingcharoen P."/>
            <person name="Yukphan P."/>
        </authorList>
    </citation>
    <scope>NUCLEOTIDE SEQUENCE [LARGE SCALE GENOMIC DNA]</scope>
    <source>
        <strain evidence="2 3">B5-SW-15</strain>
    </source>
</reference>
<keyword evidence="1" id="KW-0472">Membrane</keyword>
<feature type="transmembrane region" description="Helical" evidence="1">
    <location>
        <begin position="171"/>
        <end position="193"/>
    </location>
</feature>
<dbReference type="AlphaFoldDB" id="A0A850QD14"/>
<feature type="transmembrane region" description="Helical" evidence="1">
    <location>
        <begin position="147"/>
        <end position="165"/>
    </location>
</feature>
<keyword evidence="1" id="KW-0812">Transmembrane</keyword>
<comment type="caution">
    <text evidence="2">The sequence shown here is derived from an EMBL/GenBank/DDBJ whole genome shotgun (WGS) entry which is preliminary data.</text>
</comment>
<feature type="transmembrane region" description="Helical" evidence="1">
    <location>
        <begin position="84"/>
        <end position="106"/>
    </location>
</feature>
<accession>A0A850QD14</accession>
<gene>
    <name evidence="2" type="ORF">HJ536_13190</name>
</gene>
<keyword evidence="1" id="KW-1133">Transmembrane helix</keyword>
<feature type="transmembrane region" description="Helical" evidence="1">
    <location>
        <begin position="26"/>
        <end position="44"/>
    </location>
</feature>
<evidence type="ECO:0000313" key="3">
    <source>
        <dbReference type="Proteomes" id="UP000592216"/>
    </source>
</evidence>
<proteinExistence type="predicted"/>
<protein>
    <submittedName>
        <fullName evidence="2">DUF1109 family protein</fullName>
    </submittedName>
</protein>
<dbReference type="InterPro" id="IPR009495">
    <property type="entry name" value="NrsF"/>
</dbReference>
<dbReference type="EMBL" id="JABCJE010000006">
    <property type="protein sequence ID" value="NVO24315.1"/>
    <property type="molecule type" value="Genomic_DNA"/>
</dbReference>
<feature type="transmembrane region" description="Helical" evidence="1">
    <location>
        <begin position="56"/>
        <end position="75"/>
    </location>
</feature>
<dbReference type="Proteomes" id="UP000592216">
    <property type="component" value="Unassembled WGS sequence"/>
</dbReference>
<name>A0A850QD14_9RHOB</name>